<proteinExistence type="predicted"/>
<sequence>MKIKAIFCVGALSLLAFLPVSQAAQPGEALAAAVPLAKGVALFPQEGNIPPFRGSGSR</sequence>
<protein>
    <submittedName>
        <fullName evidence="2">Uncharacterized protein</fullName>
    </submittedName>
</protein>
<evidence type="ECO:0000313" key="3">
    <source>
        <dbReference type="Proteomes" id="UP000662821"/>
    </source>
</evidence>
<name>A0AAJ4T7R5_9BURK</name>
<accession>A0AAJ4T7R5</accession>
<dbReference type="Proteomes" id="UP000662821">
    <property type="component" value="Chromosome"/>
</dbReference>
<gene>
    <name evidence="2" type="ORF">J3P46_13925</name>
</gene>
<organism evidence="2 3">
    <name type="scientific">Janthinobacterium lividum</name>
    <dbReference type="NCBI Taxonomy" id="29581"/>
    <lineage>
        <taxon>Bacteria</taxon>
        <taxon>Pseudomonadati</taxon>
        <taxon>Pseudomonadota</taxon>
        <taxon>Betaproteobacteria</taxon>
        <taxon>Burkholderiales</taxon>
        <taxon>Oxalobacteraceae</taxon>
        <taxon>Janthinobacterium</taxon>
    </lineage>
</organism>
<feature type="signal peptide" evidence="1">
    <location>
        <begin position="1"/>
        <end position="23"/>
    </location>
</feature>
<feature type="chain" id="PRO_5042600710" evidence="1">
    <location>
        <begin position="24"/>
        <end position="58"/>
    </location>
</feature>
<evidence type="ECO:0000256" key="1">
    <source>
        <dbReference type="SAM" id="SignalP"/>
    </source>
</evidence>
<dbReference type="RefSeq" id="WP_161789630.1">
    <property type="nucleotide sequence ID" value="NZ_CP048832.1"/>
</dbReference>
<dbReference type="EMBL" id="CP071520">
    <property type="protein sequence ID" value="QSX98898.1"/>
    <property type="molecule type" value="Genomic_DNA"/>
</dbReference>
<dbReference type="AlphaFoldDB" id="A0AAJ4T7R5"/>
<keyword evidence="1" id="KW-0732">Signal</keyword>
<reference evidence="2 3" key="1">
    <citation type="submission" date="2021-03" db="EMBL/GenBank/DDBJ databases">
        <title>Draft genome sequence of Janthinobacterium sp. strain PLB02 isolated from infected primmorphs (Lubomirskia baicalensis).</title>
        <authorList>
            <person name="Chernogor L.I."/>
            <person name="Belikov S.I."/>
            <person name="Petrushin I.S."/>
        </authorList>
    </citation>
    <scope>NUCLEOTIDE SEQUENCE [LARGE SCALE GENOMIC DNA]</scope>
    <source>
        <strain evidence="2 3">PLB02</strain>
    </source>
</reference>
<evidence type="ECO:0000313" key="2">
    <source>
        <dbReference type="EMBL" id="QSX98898.1"/>
    </source>
</evidence>
<dbReference type="GeneID" id="56946479"/>